<evidence type="ECO:0000313" key="6">
    <source>
        <dbReference type="Ensembl" id="ENSSORP00005050205.1"/>
    </source>
</evidence>
<evidence type="ECO:0000256" key="4">
    <source>
        <dbReference type="SAM" id="MobiDB-lite"/>
    </source>
</evidence>
<dbReference type="RefSeq" id="XP_029987077.1">
    <property type="nucleotide sequence ID" value="XM_030131217.1"/>
</dbReference>
<dbReference type="InterPro" id="IPR006703">
    <property type="entry name" value="G_AIG1"/>
</dbReference>
<gene>
    <name evidence="6" type="primary">LOC115417210</name>
</gene>
<feature type="domain" description="AIG1-type G" evidence="5">
    <location>
        <begin position="465"/>
        <end position="659"/>
    </location>
</feature>
<dbReference type="PANTHER" id="PTHR10903:SF170">
    <property type="entry name" value="GTPASE IMAP FAMILY MEMBER 7"/>
    <property type="match status" value="1"/>
</dbReference>
<evidence type="ECO:0000259" key="5">
    <source>
        <dbReference type="PROSITE" id="PS51720"/>
    </source>
</evidence>
<dbReference type="GO" id="GO:0005525">
    <property type="term" value="F:GTP binding"/>
    <property type="evidence" value="ECO:0007669"/>
    <property type="project" value="UniProtKB-KW"/>
</dbReference>
<evidence type="ECO:0000256" key="2">
    <source>
        <dbReference type="ARBA" id="ARBA00022741"/>
    </source>
</evidence>
<reference evidence="6" key="3">
    <citation type="submission" date="2025-09" db="UniProtKB">
        <authorList>
            <consortium name="Ensembl"/>
        </authorList>
    </citation>
    <scope>IDENTIFICATION</scope>
</reference>
<keyword evidence="3" id="KW-0342">GTP-binding</keyword>
<dbReference type="FunFam" id="3.40.50.300:FF:001809">
    <property type="entry name" value="Si:ch1073-365p7.2"/>
    <property type="match status" value="1"/>
</dbReference>
<keyword evidence="7" id="KW-1185">Reference proteome</keyword>
<feature type="domain" description="AIG1-type G" evidence="5">
    <location>
        <begin position="9"/>
        <end position="204"/>
    </location>
</feature>
<dbReference type="InParanoid" id="A0A673C879"/>
<dbReference type="GeneID" id="115417210"/>
<feature type="region of interest" description="Disordered" evidence="4">
    <location>
        <begin position="203"/>
        <end position="230"/>
    </location>
</feature>
<reference evidence="6" key="2">
    <citation type="submission" date="2025-08" db="UniProtKB">
        <authorList>
            <consortium name="Ensembl"/>
        </authorList>
    </citation>
    <scope>IDENTIFICATION</scope>
</reference>
<keyword evidence="2" id="KW-0547">Nucleotide-binding</keyword>
<dbReference type="PANTHER" id="PTHR10903">
    <property type="entry name" value="GTPASE, IMAP FAMILY MEMBER-RELATED"/>
    <property type="match status" value="1"/>
</dbReference>
<feature type="region of interest" description="Disordered" evidence="4">
    <location>
        <begin position="716"/>
        <end position="764"/>
    </location>
</feature>
<evidence type="ECO:0000313" key="7">
    <source>
        <dbReference type="Proteomes" id="UP000472271"/>
    </source>
</evidence>
<protein>
    <submittedName>
        <fullName evidence="6">GTPase IMAP family member 8-like</fullName>
    </submittedName>
</protein>
<dbReference type="Gene3D" id="3.40.50.300">
    <property type="entry name" value="P-loop containing nucleotide triphosphate hydrolases"/>
    <property type="match status" value="3"/>
</dbReference>
<organism evidence="6 7">
    <name type="scientific">Sphaeramia orbicularis</name>
    <name type="common">orbiculate cardinalfish</name>
    <dbReference type="NCBI Taxonomy" id="375764"/>
    <lineage>
        <taxon>Eukaryota</taxon>
        <taxon>Metazoa</taxon>
        <taxon>Chordata</taxon>
        <taxon>Craniata</taxon>
        <taxon>Vertebrata</taxon>
        <taxon>Euteleostomi</taxon>
        <taxon>Actinopterygii</taxon>
        <taxon>Neopterygii</taxon>
        <taxon>Teleostei</taxon>
        <taxon>Neoteleostei</taxon>
        <taxon>Acanthomorphata</taxon>
        <taxon>Gobiaria</taxon>
        <taxon>Kurtiformes</taxon>
        <taxon>Apogonoidei</taxon>
        <taxon>Apogonidae</taxon>
        <taxon>Apogoninae</taxon>
        <taxon>Sphaeramia</taxon>
    </lineage>
</organism>
<dbReference type="SUPFAM" id="SSF52540">
    <property type="entry name" value="P-loop containing nucleoside triphosphate hydrolases"/>
    <property type="match status" value="3"/>
</dbReference>
<dbReference type="OrthoDB" id="5985928at2759"/>
<dbReference type="Proteomes" id="UP000472271">
    <property type="component" value="Chromosome 3"/>
</dbReference>
<dbReference type="Pfam" id="PF04548">
    <property type="entry name" value="AIG1"/>
    <property type="match status" value="3"/>
</dbReference>
<accession>A0A673C879</accession>
<feature type="domain" description="AIG1-type G" evidence="5">
    <location>
        <begin position="234"/>
        <end position="427"/>
    </location>
</feature>
<dbReference type="PROSITE" id="PS51720">
    <property type="entry name" value="G_AIG1"/>
    <property type="match status" value="3"/>
</dbReference>
<evidence type="ECO:0000256" key="1">
    <source>
        <dbReference type="ARBA" id="ARBA00008535"/>
    </source>
</evidence>
<dbReference type="FunCoup" id="A0A673C879">
    <property type="interactions" value="11"/>
</dbReference>
<dbReference type="InterPro" id="IPR027417">
    <property type="entry name" value="P-loop_NTPase"/>
</dbReference>
<name>A0A673C879_9TELE</name>
<reference evidence="6" key="1">
    <citation type="submission" date="2019-06" db="EMBL/GenBank/DDBJ databases">
        <authorList>
            <consortium name="Wellcome Sanger Institute Data Sharing"/>
        </authorList>
    </citation>
    <scope>NUCLEOTIDE SEQUENCE [LARGE SCALE GENOMIC DNA]</scope>
</reference>
<dbReference type="Ensembl" id="ENSSORT00005051414.1">
    <property type="protein sequence ID" value="ENSSORP00005050205.1"/>
    <property type="gene ID" value="ENSSORG00005022778.1"/>
</dbReference>
<dbReference type="InterPro" id="IPR045058">
    <property type="entry name" value="GIMA/IAN/Toc"/>
</dbReference>
<proteinExistence type="inferred from homology"/>
<evidence type="ECO:0000256" key="3">
    <source>
        <dbReference type="ARBA" id="ARBA00023134"/>
    </source>
</evidence>
<feature type="compositionally biased region" description="Polar residues" evidence="4">
    <location>
        <begin position="738"/>
        <end position="748"/>
    </location>
</feature>
<dbReference type="AlphaFoldDB" id="A0A673C879"/>
<comment type="similarity">
    <text evidence="1">Belongs to the TRAFAC class TrmE-Era-EngA-EngB-Septin-like GTPase superfamily. AIG1/Toc34/Toc159-like paraseptin GTPase family. IAN subfamily.</text>
</comment>
<sequence>MAEEVLNFKRAFRLVLLGWAGSGKSASGNTILGNNEFISGRRSSKCESRRTYVAGRDVTVVDTPGWIDLSVHDTPESIEKEIVSSGVPAPDAVLLLIPLHMEVTEGYIHSVIEHVSLLGDSVWSQTILLFTFGRCLQNCTIEDHIERNKALHNLMMMCRNHYHVFENANGGDDEQVENLLIKIENLCLSSNFIEHPEEVQYVSKSTQTENTDDQTSEIQDEKPAKPKSNGMQSFPELRIMLLGLYRSGKSTTGNNILGDNRFKEWTARSQREEAEVAGRNVVVIDTPPWRNATGISPDQNIVNWVCQCPPGPHAFIFVLNLSAKFTPEHWKSVQIYMQMLGEQVWEHVIVVFTGADILEGMDMKSYMRNKNESLQKLLQKCGNRFYFFNNKNRGHSTQVTDLIEGIERLSSQNSTRFYEMDKTMTKSMEEMKQTLQEKAQKRHHMVAVRQNEQNVIFRGGKPHTLTEVRIVLLGEKGSGKTSASKMMATLFYKEDKNECVDIKTSIDNRMIQIVDTPGWSTSWRHPVLKQGVITEALSLCHPGPHALLIVVNLRHSFTDKNRAALEQNLACFSSSLWRNAMVLFTGGERLQGESIELHIEREGEALQWLVQKCDHRYSVLRDTPFDDLPQIRELLQEIDKMVEANSGQYFSNTIHNQTSLSEKPSDPTVMEDNEFRYTEREEKMMERMMKTIREKLQLDIKNFLSTYRRTGESLSDIFPNMSEGQPTSEDFLKGRQRGGQSYGATSAYESDLNADIDDLEVHPE</sequence>